<dbReference type="InterPro" id="IPR029063">
    <property type="entry name" value="SAM-dependent_MTases_sf"/>
</dbReference>
<sequence length="46" mass="5129">MLAQNPGGKERSQKEFDALAKKSGFSGCEVVCSAYNSWVMEFRKRG</sequence>
<reference evidence="1" key="1">
    <citation type="submission" date="2018-02" db="EMBL/GenBank/DDBJ databases">
        <title>Rhizophora mucronata_Transcriptome.</title>
        <authorList>
            <person name="Meera S.P."/>
            <person name="Sreeshan A."/>
            <person name="Augustine A."/>
        </authorList>
    </citation>
    <scope>NUCLEOTIDE SEQUENCE</scope>
    <source>
        <tissue evidence="1">Leaf</tissue>
    </source>
</reference>
<dbReference type="Gene3D" id="3.40.50.150">
    <property type="entry name" value="Vaccinia Virus protein VP39"/>
    <property type="match status" value="1"/>
</dbReference>
<dbReference type="SUPFAM" id="SSF53335">
    <property type="entry name" value="S-adenosyl-L-methionine-dependent methyltransferases"/>
    <property type="match status" value="1"/>
</dbReference>
<name>A0A2P2PJN1_RHIMU</name>
<organism evidence="1">
    <name type="scientific">Rhizophora mucronata</name>
    <name type="common">Asiatic mangrove</name>
    <dbReference type="NCBI Taxonomy" id="61149"/>
    <lineage>
        <taxon>Eukaryota</taxon>
        <taxon>Viridiplantae</taxon>
        <taxon>Streptophyta</taxon>
        <taxon>Embryophyta</taxon>
        <taxon>Tracheophyta</taxon>
        <taxon>Spermatophyta</taxon>
        <taxon>Magnoliopsida</taxon>
        <taxon>eudicotyledons</taxon>
        <taxon>Gunneridae</taxon>
        <taxon>Pentapetalae</taxon>
        <taxon>rosids</taxon>
        <taxon>fabids</taxon>
        <taxon>Malpighiales</taxon>
        <taxon>Rhizophoraceae</taxon>
        <taxon>Rhizophora</taxon>
    </lineage>
</organism>
<evidence type="ECO:0000313" key="1">
    <source>
        <dbReference type="EMBL" id="MBX54950.1"/>
    </source>
</evidence>
<protein>
    <recommendedName>
        <fullName evidence="2">Caffeic acid 3-O-methyltransferase</fullName>
    </recommendedName>
</protein>
<accession>A0A2P2PJN1</accession>
<evidence type="ECO:0008006" key="2">
    <source>
        <dbReference type="Google" id="ProtNLM"/>
    </source>
</evidence>
<dbReference type="EMBL" id="GGEC01074466">
    <property type="protein sequence ID" value="MBX54950.1"/>
    <property type="molecule type" value="Transcribed_RNA"/>
</dbReference>
<dbReference type="AlphaFoldDB" id="A0A2P2PJN1"/>
<proteinExistence type="predicted"/>